<evidence type="ECO:0000256" key="1">
    <source>
        <dbReference type="SAM" id="MobiDB-lite"/>
    </source>
</evidence>
<dbReference type="Gene3D" id="2.60.40.640">
    <property type="match status" value="1"/>
</dbReference>
<dbReference type="EMBL" id="ML769776">
    <property type="protein sequence ID" value="KAE9387852.1"/>
    <property type="molecule type" value="Genomic_DNA"/>
</dbReference>
<organism evidence="2 3">
    <name type="scientific">Gymnopus androsaceus JB14</name>
    <dbReference type="NCBI Taxonomy" id="1447944"/>
    <lineage>
        <taxon>Eukaryota</taxon>
        <taxon>Fungi</taxon>
        <taxon>Dikarya</taxon>
        <taxon>Basidiomycota</taxon>
        <taxon>Agaricomycotina</taxon>
        <taxon>Agaricomycetes</taxon>
        <taxon>Agaricomycetidae</taxon>
        <taxon>Agaricales</taxon>
        <taxon>Marasmiineae</taxon>
        <taxon>Omphalotaceae</taxon>
        <taxon>Gymnopus</taxon>
    </lineage>
</organism>
<name>A0A6A4GPY4_9AGAR</name>
<dbReference type="OrthoDB" id="2586076at2759"/>
<feature type="compositionally biased region" description="Low complexity" evidence="1">
    <location>
        <begin position="351"/>
        <end position="362"/>
    </location>
</feature>
<dbReference type="InterPro" id="IPR014752">
    <property type="entry name" value="Arrestin-like_C"/>
</dbReference>
<evidence type="ECO:0000313" key="2">
    <source>
        <dbReference type="EMBL" id="KAE9387852.1"/>
    </source>
</evidence>
<protein>
    <recommendedName>
        <fullName evidence="4">Arrestin-like N-terminal domain-containing protein</fullName>
    </recommendedName>
</protein>
<keyword evidence="3" id="KW-1185">Reference proteome</keyword>
<proteinExistence type="predicted"/>
<feature type="region of interest" description="Disordered" evidence="1">
    <location>
        <begin position="333"/>
        <end position="366"/>
    </location>
</feature>
<dbReference type="AlphaFoldDB" id="A0A6A4GPY4"/>
<gene>
    <name evidence="2" type="ORF">BT96DRAFT_1025689</name>
</gene>
<dbReference type="Proteomes" id="UP000799118">
    <property type="component" value="Unassembled WGS sequence"/>
</dbReference>
<reference evidence="2" key="1">
    <citation type="journal article" date="2019" name="Environ. Microbiol.">
        <title>Fungal ecological strategies reflected in gene transcription - a case study of two litter decomposers.</title>
        <authorList>
            <person name="Barbi F."/>
            <person name="Kohler A."/>
            <person name="Barry K."/>
            <person name="Baskaran P."/>
            <person name="Daum C."/>
            <person name="Fauchery L."/>
            <person name="Ihrmark K."/>
            <person name="Kuo A."/>
            <person name="LaButti K."/>
            <person name="Lipzen A."/>
            <person name="Morin E."/>
            <person name="Grigoriev I.V."/>
            <person name="Henrissat B."/>
            <person name="Lindahl B."/>
            <person name="Martin F."/>
        </authorList>
    </citation>
    <scope>NUCLEOTIDE SEQUENCE</scope>
    <source>
        <strain evidence="2">JB14</strain>
    </source>
</reference>
<sequence length="489" mass="54294">MSDLAEQQQPTFFDFEIGYSTTVSTPTYSLLPSQKEITLDAQHLSSSGGLSWVSRTKHMKIDLGKRLWQTNSPAYGLNDKIEGSINISGPHPEHIEDITVALEGNLITSVLADGGVSKSTTLFMSHKVSLPLSRHQAEGDIYPFVIPIPSEITLQGIKHLTPPSFYRLHVGMAGEIAYSLKISMTRQGGRKPFKLENDETKIIPILYFPKTRPSDPPLATIPKPPSERDLHFASPNVFISEHVDTFPLTPRWSPVSSHAKRPSVGLEPFKKTVFFSLPAPQSFGSGEKIPFFLSLVFKDSPVQAAMYAKNIRVVLMKQLTVRPVKSSLRKLFARSKSTTSPKGSRTEMIASSNSSGRSSPSSPIVDMDMYGPPVTRRWQLTTGHLETQSEYAEGVYLLRGWISAGELGRGCSWQVGQVARLQYFLEIEIDTPASMEEHLPTFRLEKEVEITTDCWETMNRELQSTGGVPTPALGLARCLLDKGVMYHDM</sequence>
<evidence type="ECO:0000313" key="3">
    <source>
        <dbReference type="Proteomes" id="UP000799118"/>
    </source>
</evidence>
<accession>A0A6A4GPY4</accession>
<evidence type="ECO:0008006" key="4">
    <source>
        <dbReference type="Google" id="ProtNLM"/>
    </source>
</evidence>